<sequence>MKVLIVGGGVIGLMTARELIREGIDVVVVERGQIGKEASWAGGGIVSPLYPWRYSAAVTALSGMAQSLYPALAEALWQESGINPEYYPCGMLMLDPDDEAAAVDWSRNNHREHRLLESQDLAGMGYRSPGFRRGLWLPGIANIRNPRLMASLRASLVAHGAEFREAATVVGWDREAGRLGSVRLASGERLHADAFILAAGAWSGGLLTQLDIQLPVEPVKGQMLLYRAEPGVLTHIALHQGHYVIPRMDGHILCGSTLEHTGFLKESTPDALAMLSGVAESLVPALRGMKPVAHWAGLRPGAPDGIPFIGRVEPYDNLWINTGQFRNGLVLAPASARLLSALMTGRPPEIDPSPYSPSLRRMA</sequence>
<dbReference type="PANTHER" id="PTHR13847:SF289">
    <property type="entry name" value="GLYCINE OXIDASE"/>
    <property type="match status" value="1"/>
</dbReference>
<gene>
    <name evidence="5" type="ORF">EV700_0442</name>
</gene>
<dbReference type="GO" id="GO:0009228">
    <property type="term" value="P:thiamine biosynthetic process"/>
    <property type="evidence" value="ECO:0007669"/>
    <property type="project" value="UniProtKB-KW"/>
</dbReference>
<dbReference type="InterPro" id="IPR036188">
    <property type="entry name" value="FAD/NAD-bd_sf"/>
</dbReference>
<dbReference type="Gene3D" id="3.50.50.60">
    <property type="entry name" value="FAD/NAD(P)-binding domain"/>
    <property type="match status" value="1"/>
</dbReference>
<name>A0A4Q7ZC89_9GAMM</name>
<evidence type="ECO:0000256" key="2">
    <source>
        <dbReference type="ARBA" id="ARBA00022977"/>
    </source>
</evidence>
<keyword evidence="2" id="KW-0784">Thiamine biosynthesis</keyword>
<dbReference type="Pfam" id="PF01266">
    <property type="entry name" value="DAO"/>
    <property type="match status" value="1"/>
</dbReference>
<feature type="domain" description="FAD dependent oxidoreductase" evidence="4">
    <location>
        <begin position="2"/>
        <end position="342"/>
    </location>
</feature>
<proteinExistence type="predicted"/>
<dbReference type="GO" id="GO:0016491">
    <property type="term" value="F:oxidoreductase activity"/>
    <property type="evidence" value="ECO:0007669"/>
    <property type="project" value="UniProtKB-KW"/>
</dbReference>
<dbReference type="SUPFAM" id="SSF51905">
    <property type="entry name" value="FAD/NAD(P)-binding domain"/>
    <property type="match status" value="1"/>
</dbReference>
<dbReference type="Gene3D" id="3.30.9.10">
    <property type="entry name" value="D-Amino Acid Oxidase, subunit A, domain 2"/>
    <property type="match status" value="1"/>
</dbReference>
<dbReference type="RefSeq" id="WP_130410719.1">
    <property type="nucleotide sequence ID" value="NZ_SHKX01000010.1"/>
</dbReference>
<dbReference type="UniPathway" id="UPA00060"/>
<evidence type="ECO:0000256" key="1">
    <source>
        <dbReference type="ARBA" id="ARBA00004948"/>
    </source>
</evidence>
<evidence type="ECO:0000313" key="5">
    <source>
        <dbReference type="EMBL" id="RZU47479.1"/>
    </source>
</evidence>
<accession>A0A4Q7ZC89</accession>
<keyword evidence="6" id="KW-1185">Reference proteome</keyword>
<evidence type="ECO:0000313" key="6">
    <source>
        <dbReference type="Proteomes" id="UP000292423"/>
    </source>
</evidence>
<comment type="pathway">
    <text evidence="1">Cofactor biosynthesis; thiamine diphosphate biosynthesis.</text>
</comment>
<dbReference type="NCBIfam" id="TIGR02352">
    <property type="entry name" value="thiamin_ThiO"/>
    <property type="match status" value="1"/>
</dbReference>
<dbReference type="PANTHER" id="PTHR13847">
    <property type="entry name" value="SARCOSINE DEHYDROGENASE-RELATED"/>
    <property type="match status" value="1"/>
</dbReference>
<dbReference type="InterPro" id="IPR006076">
    <property type="entry name" value="FAD-dep_OxRdtase"/>
</dbReference>
<dbReference type="AlphaFoldDB" id="A0A4Q7ZC89"/>
<dbReference type="EMBL" id="SHKX01000010">
    <property type="protein sequence ID" value="RZU47479.1"/>
    <property type="molecule type" value="Genomic_DNA"/>
</dbReference>
<protein>
    <submittedName>
        <fullName evidence="5">Glycine oxidase</fullName>
    </submittedName>
</protein>
<dbReference type="GO" id="GO:0050660">
    <property type="term" value="F:flavin adenine dinucleotide binding"/>
    <property type="evidence" value="ECO:0007669"/>
    <property type="project" value="InterPro"/>
</dbReference>
<dbReference type="OrthoDB" id="18526at2"/>
<dbReference type="InterPro" id="IPR012727">
    <property type="entry name" value="Gly_oxidase_ThiO"/>
</dbReference>
<dbReference type="GO" id="GO:0005737">
    <property type="term" value="C:cytoplasm"/>
    <property type="evidence" value="ECO:0007669"/>
    <property type="project" value="TreeGrafter"/>
</dbReference>
<dbReference type="Proteomes" id="UP000292423">
    <property type="component" value="Unassembled WGS sequence"/>
</dbReference>
<comment type="caution">
    <text evidence="5">The sequence shown here is derived from an EMBL/GenBank/DDBJ whole genome shotgun (WGS) entry which is preliminary data.</text>
</comment>
<dbReference type="SUPFAM" id="SSF54373">
    <property type="entry name" value="FAD-linked reductases, C-terminal domain"/>
    <property type="match status" value="1"/>
</dbReference>
<evidence type="ECO:0000259" key="4">
    <source>
        <dbReference type="Pfam" id="PF01266"/>
    </source>
</evidence>
<dbReference type="GO" id="GO:0009229">
    <property type="term" value="P:thiamine diphosphate biosynthetic process"/>
    <property type="evidence" value="ECO:0007669"/>
    <property type="project" value="UniProtKB-UniPathway"/>
</dbReference>
<reference evidence="5 6" key="1">
    <citation type="submission" date="2019-02" db="EMBL/GenBank/DDBJ databases">
        <title>Genomic Encyclopedia of Type Strains, Phase IV (KMG-IV): sequencing the most valuable type-strain genomes for metagenomic binning, comparative biology and taxonomic classification.</title>
        <authorList>
            <person name="Goeker M."/>
        </authorList>
    </citation>
    <scope>NUCLEOTIDE SEQUENCE [LARGE SCALE GENOMIC DNA]</scope>
    <source>
        <strain evidence="5 6">DSM 105135</strain>
    </source>
</reference>
<organism evidence="5 6">
    <name type="scientific">Fluviicoccus keumensis</name>
    <dbReference type="NCBI Taxonomy" id="1435465"/>
    <lineage>
        <taxon>Bacteria</taxon>
        <taxon>Pseudomonadati</taxon>
        <taxon>Pseudomonadota</taxon>
        <taxon>Gammaproteobacteria</taxon>
        <taxon>Moraxellales</taxon>
        <taxon>Moraxellaceae</taxon>
        <taxon>Fluviicoccus</taxon>
    </lineage>
</organism>
<evidence type="ECO:0000256" key="3">
    <source>
        <dbReference type="ARBA" id="ARBA00023002"/>
    </source>
</evidence>
<keyword evidence="3" id="KW-0560">Oxidoreductase</keyword>